<dbReference type="Pfam" id="PF16038">
    <property type="entry name" value="TMIE"/>
    <property type="match status" value="1"/>
</dbReference>
<dbReference type="PANTHER" id="PTHR28635">
    <property type="entry name" value="TRANSMEMBRANE INNER EAR EXPRESSED PROTEIN"/>
    <property type="match status" value="1"/>
</dbReference>
<dbReference type="Proteomes" id="UP000466442">
    <property type="component" value="Linkage Group LG5"/>
</dbReference>
<proteinExistence type="predicted"/>
<evidence type="ECO:0008006" key="4">
    <source>
        <dbReference type="Google" id="ProtNLM"/>
    </source>
</evidence>
<accession>A0A8S9XNE1</accession>
<organism evidence="2 3">
    <name type="scientific">Apolygus lucorum</name>
    <name type="common">Small green plant bug</name>
    <name type="synonym">Lygocoris lucorum</name>
    <dbReference type="NCBI Taxonomy" id="248454"/>
    <lineage>
        <taxon>Eukaryota</taxon>
        <taxon>Metazoa</taxon>
        <taxon>Ecdysozoa</taxon>
        <taxon>Arthropoda</taxon>
        <taxon>Hexapoda</taxon>
        <taxon>Insecta</taxon>
        <taxon>Pterygota</taxon>
        <taxon>Neoptera</taxon>
        <taxon>Paraneoptera</taxon>
        <taxon>Hemiptera</taxon>
        <taxon>Heteroptera</taxon>
        <taxon>Panheteroptera</taxon>
        <taxon>Cimicomorpha</taxon>
        <taxon>Miridae</taxon>
        <taxon>Mirini</taxon>
        <taxon>Apolygus</taxon>
    </lineage>
</organism>
<evidence type="ECO:0000256" key="1">
    <source>
        <dbReference type="SAM" id="Phobius"/>
    </source>
</evidence>
<feature type="transmembrane region" description="Helical" evidence="1">
    <location>
        <begin position="43"/>
        <end position="65"/>
    </location>
</feature>
<keyword evidence="1" id="KW-1133">Transmembrane helix</keyword>
<dbReference type="EMBL" id="WIXP02000005">
    <property type="protein sequence ID" value="KAF6210473.1"/>
    <property type="molecule type" value="Genomic_DNA"/>
</dbReference>
<dbReference type="AlphaFoldDB" id="A0A8S9XNE1"/>
<keyword evidence="1" id="KW-0812">Transmembrane</keyword>
<gene>
    <name evidence="2" type="ORF">GE061_013579</name>
</gene>
<keyword evidence="3" id="KW-1185">Reference proteome</keyword>
<reference evidence="2" key="1">
    <citation type="journal article" date="2021" name="Mol. Ecol. Resour.">
        <title>Apolygus lucorum genome provides insights into omnivorousness and mesophyll feeding.</title>
        <authorList>
            <person name="Liu Y."/>
            <person name="Liu H."/>
            <person name="Wang H."/>
            <person name="Huang T."/>
            <person name="Liu B."/>
            <person name="Yang B."/>
            <person name="Yin L."/>
            <person name="Li B."/>
            <person name="Zhang Y."/>
            <person name="Zhang S."/>
            <person name="Jiang F."/>
            <person name="Zhang X."/>
            <person name="Ren Y."/>
            <person name="Wang B."/>
            <person name="Wang S."/>
            <person name="Lu Y."/>
            <person name="Wu K."/>
            <person name="Fan W."/>
            <person name="Wang G."/>
        </authorList>
    </citation>
    <scope>NUCLEOTIDE SEQUENCE</scope>
    <source>
        <strain evidence="2">12Hb</strain>
    </source>
</reference>
<evidence type="ECO:0000313" key="3">
    <source>
        <dbReference type="Proteomes" id="UP000466442"/>
    </source>
</evidence>
<dbReference type="OrthoDB" id="6154284at2759"/>
<evidence type="ECO:0000313" key="2">
    <source>
        <dbReference type="EMBL" id="KAF6210473.1"/>
    </source>
</evidence>
<keyword evidence="1" id="KW-0472">Membrane</keyword>
<sequence>MDDKTNCSCEGTTEEPSNDVLPYIGVNTDWIDFERPSYWDMRLWHVIFIFLSAFCSVVVCLCCCIKFRIPRTKQEIEADYIRKKITRKFTKQLKMIRNAEMDEMDLKKALDKIRSEFKTETESIIQPEDGLEQDEQDRFESGSYRKASDIGVDIEELIERRGSGVGTKISKMVGSIKLLKPRSSNNTLQDIP</sequence>
<dbReference type="PANTHER" id="PTHR28635:SF1">
    <property type="entry name" value="TRANSMEMBRANE INNER EAR EXPRESSED PROTEIN"/>
    <property type="match status" value="1"/>
</dbReference>
<protein>
    <recommendedName>
        <fullName evidence="4">Transmembrane inner ear expressed protein</fullName>
    </recommendedName>
</protein>
<dbReference type="InterPro" id="IPR032006">
    <property type="entry name" value="TMIE"/>
</dbReference>
<name>A0A8S9XNE1_APOLU</name>
<comment type="caution">
    <text evidence="2">The sequence shown here is derived from an EMBL/GenBank/DDBJ whole genome shotgun (WGS) entry which is preliminary data.</text>
</comment>